<dbReference type="Proteomes" id="UP001501585">
    <property type="component" value="Unassembled WGS sequence"/>
</dbReference>
<evidence type="ECO:0000313" key="3">
    <source>
        <dbReference type="EMBL" id="GAA1986476.1"/>
    </source>
</evidence>
<keyword evidence="4" id="KW-1185">Reference proteome</keyword>
<reference evidence="3 4" key="1">
    <citation type="journal article" date="2019" name="Int. J. Syst. Evol. Microbiol.">
        <title>The Global Catalogue of Microorganisms (GCM) 10K type strain sequencing project: providing services to taxonomists for standard genome sequencing and annotation.</title>
        <authorList>
            <consortium name="The Broad Institute Genomics Platform"/>
            <consortium name="The Broad Institute Genome Sequencing Center for Infectious Disease"/>
            <person name="Wu L."/>
            <person name="Ma J."/>
        </authorList>
    </citation>
    <scope>NUCLEOTIDE SEQUENCE [LARGE SCALE GENOMIC DNA]</scope>
    <source>
        <strain evidence="3 4">JCM 15313</strain>
    </source>
</reference>
<proteinExistence type="predicted"/>
<dbReference type="PANTHER" id="PTHR36302">
    <property type="entry name" value="BLR7088 PROTEIN"/>
    <property type="match status" value="1"/>
</dbReference>
<evidence type="ECO:0000313" key="4">
    <source>
        <dbReference type="Proteomes" id="UP001501585"/>
    </source>
</evidence>
<feature type="region of interest" description="Disordered" evidence="1">
    <location>
        <begin position="157"/>
        <end position="186"/>
    </location>
</feature>
<dbReference type="PROSITE" id="PS51257">
    <property type="entry name" value="PROKAR_LIPOPROTEIN"/>
    <property type="match status" value="1"/>
</dbReference>
<dbReference type="EMBL" id="BAAAPC010000003">
    <property type="protein sequence ID" value="GAA1986476.1"/>
    <property type="molecule type" value="Genomic_DNA"/>
</dbReference>
<dbReference type="InterPro" id="IPR058248">
    <property type="entry name" value="Lxx211020-like"/>
</dbReference>
<name>A0ABN2SHC6_9ACTN</name>
<dbReference type="Gene3D" id="2.60.40.1890">
    <property type="entry name" value="PCu(A)C copper chaperone"/>
    <property type="match status" value="1"/>
</dbReference>
<feature type="compositionally biased region" description="Basic and acidic residues" evidence="1">
    <location>
        <begin position="176"/>
        <end position="186"/>
    </location>
</feature>
<comment type="caution">
    <text evidence="3">The sequence shown here is derived from an EMBL/GenBank/DDBJ whole genome shotgun (WGS) entry which is preliminary data.</text>
</comment>
<evidence type="ECO:0000256" key="2">
    <source>
        <dbReference type="SAM" id="SignalP"/>
    </source>
</evidence>
<dbReference type="Pfam" id="PF04314">
    <property type="entry name" value="PCuAC"/>
    <property type="match status" value="1"/>
</dbReference>
<feature type="chain" id="PRO_5047394999" evidence="2">
    <location>
        <begin position="23"/>
        <end position="186"/>
    </location>
</feature>
<feature type="signal peptide" evidence="2">
    <location>
        <begin position="1"/>
        <end position="22"/>
    </location>
</feature>
<evidence type="ECO:0000256" key="1">
    <source>
        <dbReference type="SAM" id="MobiDB-lite"/>
    </source>
</evidence>
<accession>A0ABN2SHC6</accession>
<dbReference type="InterPro" id="IPR007410">
    <property type="entry name" value="LpqE-like"/>
</dbReference>
<organism evidence="3 4">
    <name type="scientific">Nocardiopsis rhodophaea</name>
    <dbReference type="NCBI Taxonomy" id="280238"/>
    <lineage>
        <taxon>Bacteria</taxon>
        <taxon>Bacillati</taxon>
        <taxon>Actinomycetota</taxon>
        <taxon>Actinomycetes</taxon>
        <taxon>Streptosporangiales</taxon>
        <taxon>Nocardiopsidaceae</taxon>
        <taxon>Nocardiopsis</taxon>
    </lineage>
</organism>
<gene>
    <name evidence="3" type="ORF">GCM10009799_09960</name>
</gene>
<dbReference type="PANTHER" id="PTHR36302:SF1">
    <property type="entry name" value="COPPER CHAPERONE PCU(A)C"/>
    <property type="match status" value="1"/>
</dbReference>
<dbReference type="RefSeq" id="WP_344107242.1">
    <property type="nucleotide sequence ID" value="NZ_BAAAPC010000003.1"/>
</dbReference>
<protein>
    <submittedName>
        <fullName evidence="3">Copper chaperone PCu(A)C</fullName>
    </submittedName>
</protein>
<dbReference type="InterPro" id="IPR036182">
    <property type="entry name" value="PCuAC_sf"/>
</dbReference>
<dbReference type="SUPFAM" id="SSF110087">
    <property type="entry name" value="DR1885-like metal-binding protein"/>
    <property type="match status" value="1"/>
</dbReference>
<sequence length="186" mass="19148">MTATLKRTLLLPAALLAFGALSACGGPEAGGAAEHTPAADRGSAEPSIKVTDATVRVPSTPDVTAGYLTIENTGGADDVLTGVATDAAKEVQMHDTVNNDGEMKMEQQDTVSVPADDTVKFESGGLHLMLMEPTGVADLEAGDTITLTLSFKESGDIETEATIEDPMQGTDSQDSGSHEDMGHEGD</sequence>
<keyword evidence="2" id="KW-0732">Signal</keyword>
<feature type="region of interest" description="Disordered" evidence="1">
    <location>
        <begin position="28"/>
        <end position="47"/>
    </location>
</feature>